<feature type="domain" description="TNase-like" evidence="10">
    <location>
        <begin position="317"/>
        <end position="454"/>
    </location>
</feature>
<accession>A0A9Q9ANM3</accession>
<dbReference type="FunFam" id="2.30.30.140:FF:000018">
    <property type="entry name" value="Serine/threonine-protein kinase 31"/>
    <property type="match status" value="1"/>
</dbReference>
<dbReference type="GO" id="GO:0031332">
    <property type="term" value="C:RNAi effector complex"/>
    <property type="evidence" value="ECO:0007669"/>
    <property type="project" value="InterPro"/>
</dbReference>
<keyword evidence="4 7" id="KW-0963">Cytoplasm</keyword>
<dbReference type="GO" id="GO:0004518">
    <property type="term" value="F:nuclease activity"/>
    <property type="evidence" value="ECO:0007669"/>
    <property type="project" value="TreeGrafter"/>
</dbReference>
<evidence type="ECO:0000256" key="8">
    <source>
        <dbReference type="SAM" id="MobiDB-lite"/>
    </source>
</evidence>
<dbReference type="FunFam" id="2.40.50.90:FF:000001">
    <property type="entry name" value="Staphylococcal nuclease domain-containing protein"/>
    <property type="match status" value="1"/>
</dbReference>
<dbReference type="SUPFAM" id="SSF63748">
    <property type="entry name" value="Tudor/PWWP/MBT"/>
    <property type="match status" value="1"/>
</dbReference>
<dbReference type="PROSITE" id="PS50304">
    <property type="entry name" value="TUDOR"/>
    <property type="match status" value="1"/>
</dbReference>
<protein>
    <recommendedName>
        <fullName evidence="2">Probable endonuclease LCL3</fullName>
    </recommendedName>
    <alternativeName>
        <fullName evidence="3">Probable endonuclease lcl3</fullName>
    </alternativeName>
</protein>
<organism evidence="11 12">
    <name type="scientific">Septoria linicola</name>
    <dbReference type="NCBI Taxonomy" id="215465"/>
    <lineage>
        <taxon>Eukaryota</taxon>
        <taxon>Fungi</taxon>
        <taxon>Dikarya</taxon>
        <taxon>Ascomycota</taxon>
        <taxon>Pezizomycotina</taxon>
        <taxon>Dothideomycetes</taxon>
        <taxon>Dothideomycetidae</taxon>
        <taxon>Mycosphaerellales</taxon>
        <taxon>Mycosphaerellaceae</taxon>
        <taxon>Septoria</taxon>
    </lineage>
</organism>
<dbReference type="GO" id="GO:0031047">
    <property type="term" value="P:regulatory ncRNA-mediated gene silencing"/>
    <property type="evidence" value="ECO:0007669"/>
    <property type="project" value="UniProtKB-UniRule"/>
</dbReference>
<reference evidence="11" key="1">
    <citation type="submission" date="2022-06" db="EMBL/GenBank/DDBJ databases">
        <title>Complete genome sequences of two strains of the flax pathogen Septoria linicola.</title>
        <authorList>
            <person name="Lapalu N."/>
            <person name="Simon A."/>
            <person name="Demenou B."/>
            <person name="Paumier D."/>
            <person name="Guillot M.-P."/>
            <person name="Gout L."/>
            <person name="Valade R."/>
        </authorList>
    </citation>
    <scope>NUCLEOTIDE SEQUENCE</scope>
    <source>
        <strain evidence="11">SE15195</strain>
    </source>
</reference>
<evidence type="ECO:0000259" key="10">
    <source>
        <dbReference type="PROSITE" id="PS50830"/>
    </source>
</evidence>
<dbReference type="CDD" id="cd00175">
    <property type="entry name" value="SNc"/>
    <property type="match status" value="2"/>
</dbReference>
<dbReference type="GO" id="GO:0006402">
    <property type="term" value="P:mRNA catabolic process"/>
    <property type="evidence" value="ECO:0007669"/>
    <property type="project" value="UniProtKB-UniRule"/>
</dbReference>
<evidence type="ECO:0000259" key="9">
    <source>
        <dbReference type="PROSITE" id="PS50304"/>
    </source>
</evidence>
<dbReference type="InterPro" id="IPR002999">
    <property type="entry name" value="Tudor"/>
</dbReference>
<feature type="domain" description="TNase-like" evidence="10">
    <location>
        <begin position="483"/>
        <end position="616"/>
    </location>
</feature>
<dbReference type="InterPro" id="IPR016685">
    <property type="entry name" value="Silence_cplx_Nase-comp_TudorSN"/>
</dbReference>
<feature type="domain" description="TNase-like" evidence="10">
    <location>
        <begin position="3"/>
        <end position="142"/>
    </location>
</feature>
<feature type="compositionally biased region" description="Basic and acidic residues" evidence="8">
    <location>
        <begin position="861"/>
        <end position="873"/>
    </location>
</feature>
<evidence type="ECO:0000256" key="2">
    <source>
        <dbReference type="ARBA" id="ARBA00013404"/>
    </source>
</evidence>
<gene>
    <name evidence="11" type="ORF">Slin15195_G059280</name>
</gene>
<evidence type="ECO:0000256" key="5">
    <source>
        <dbReference type="ARBA" id="ARBA00022553"/>
    </source>
</evidence>
<dbReference type="InterPro" id="IPR035437">
    <property type="entry name" value="SNase_OB-fold_sf"/>
</dbReference>
<dbReference type="FunFam" id="2.40.50.90:FF:000010">
    <property type="entry name" value="Ribonuclease"/>
    <property type="match status" value="1"/>
</dbReference>
<feature type="domain" description="Tudor" evidence="9">
    <location>
        <begin position="704"/>
        <end position="764"/>
    </location>
</feature>
<dbReference type="FunFam" id="2.40.50.90:FF:000019">
    <property type="entry name" value="Transcription factor (Snd1/p100), putative"/>
    <property type="match status" value="1"/>
</dbReference>
<evidence type="ECO:0000313" key="12">
    <source>
        <dbReference type="Proteomes" id="UP001056384"/>
    </source>
</evidence>
<feature type="region of interest" description="Disordered" evidence="8">
    <location>
        <begin position="610"/>
        <end position="650"/>
    </location>
</feature>
<keyword evidence="6" id="KW-0677">Repeat</keyword>
<dbReference type="Proteomes" id="UP001056384">
    <property type="component" value="Chromosome 4"/>
</dbReference>
<dbReference type="SMART" id="SM00318">
    <property type="entry name" value="SNc"/>
    <property type="match status" value="4"/>
</dbReference>
<evidence type="ECO:0000256" key="6">
    <source>
        <dbReference type="ARBA" id="ARBA00022737"/>
    </source>
</evidence>
<feature type="region of interest" description="Disordered" evidence="8">
    <location>
        <begin position="861"/>
        <end position="887"/>
    </location>
</feature>
<keyword evidence="12" id="KW-1185">Reference proteome</keyword>
<comment type="subcellular location">
    <subcellularLocation>
        <location evidence="1 7">Cytoplasm</location>
    </subcellularLocation>
</comment>
<dbReference type="GO" id="GO:0005634">
    <property type="term" value="C:nucleus"/>
    <property type="evidence" value="ECO:0007669"/>
    <property type="project" value="TreeGrafter"/>
</dbReference>
<evidence type="ECO:0000256" key="1">
    <source>
        <dbReference type="ARBA" id="ARBA00004496"/>
    </source>
</evidence>
<evidence type="ECO:0000256" key="4">
    <source>
        <dbReference type="ARBA" id="ARBA00022490"/>
    </source>
</evidence>
<dbReference type="GO" id="GO:0005829">
    <property type="term" value="C:cytosol"/>
    <property type="evidence" value="ECO:0007669"/>
    <property type="project" value="UniProtKB-UniRule"/>
</dbReference>
<sequence length="887" mass="98291">MSALQEGKVKSVLSGDTVVLRNAKGQERTISLAFVNAPRLQSDEKCSFESREFLRKLLVGKVIRFSVLYSIPQKTGGASRDYAVISLPTGEQLPDAVVREGWAPLRDDAERKAESPAAAELLQKLEALESRAKADEKGIWNTHQPQVDNARDLPDAKQFAEEHKGHAIDTIVERVLSGDRLICRLLLSPTQHVQTTILVAGLRSPTTARTNPSNGQSQPAEPFGNEAQVFVESRLLQRNVQVRVLGVSPNNLLVGEVRHPVGNIAEFLLKAGLARCVDHHSTWLGAEMGKLRQAEREAKEQQLGLFQGATTTRKSGSEQEAVVSRVFSADTLYIRNKTGAEKRINLSSVRQPKPSDPKQSPFQAEAKEFLRKKLIGKHVKVVIDGKRPATDGYEEREMATVTQGGKNVALLLAENGYASVIRHRMDDADRSPIYDELLAAEEAAQAENKGMWAAKPQKQINYVDYSESLEKAKRQLTMLSNKKKVPCVVDFVKSGSRFTVLVPRENAKLTFVLGGIRAPRSARGPQDTAEPFGQEAHDFATKRCMQRDAEIDVHDTDKQGGFIGDLYINRESFAKTLVEEGLASVHHYSAEKSGNANELFAAEQKAKEARRGLWHDWDPSQEAAENGDDYEQTNGGANGAANGDAPVPKRQTDYKDVTVTYVDPESARLKVQLIGSGQANLNSLMKEFASFHISPGNSQALKDPPKAGDIVSAKFTQDGMWYRARVRRNDREKKTSEVLYIDYGNSETQPWSALRPLDQAKFGPQRLRGQAVDAALSFVQFNNSPEYLKEAVSMLDEITVGRELVANVDFNDTKDNLLWVTLMDTKAQNPLDTINAEVVLEGLAMVPKKLRPFERSAPEVLSDLKKRESEAKGARRGMWEYGDLTED</sequence>
<dbReference type="AlphaFoldDB" id="A0A9Q9ANM3"/>
<dbReference type="OrthoDB" id="10023235at2759"/>
<dbReference type="InterPro" id="IPR016071">
    <property type="entry name" value="Staphylococal_nuclease_OB-fold"/>
</dbReference>
<evidence type="ECO:0000256" key="7">
    <source>
        <dbReference type="PIRNR" id="PIRNR017179"/>
    </source>
</evidence>
<dbReference type="SUPFAM" id="SSF50199">
    <property type="entry name" value="Staphylococcal nuclease"/>
    <property type="match status" value="5"/>
</dbReference>
<dbReference type="PANTHER" id="PTHR12302:SF2">
    <property type="entry name" value="STAPHYLOCOCCAL NUCLEASE DOMAIN-CONTAINING PROTEIN 1"/>
    <property type="match status" value="1"/>
</dbReference>
<dbReference type="Pfam" id="PF00565">
    <property type="entry name" value="SNase"/>
    <property type="match status" value="4"/>
</dbReference>
<dbReference type="GO" id="GO:0003723">
    <property type="term" value="F:RNA binding"/>
    <property type="evidence" value="ECO:0007669"/>
    <property type="project" value="UniProtKB-UniRule"/>
</dbReference>
<evidence type="ECO:0000256" key="3">
    <source>
        <dbReference type="ARBA" id="ARBA00014651"/>
    </source>
</evidence>
<feature type="domain" description="TNase-like" evidence="10">
    <location>
        <begin position="166"/>
        <end position="308"/>
    </location>
</feature>
<evidence type="ECO:0000313" key="11">
    <source>
        <dbReference type="EMBL" id="USW52609.1"/>
    </source>
</evidence>
<dbReference type="Pfam" id="PF00567">
    <property type="entry name" value="TUDOR"/>
    <property type="match status" value="1"/>
</dbReference>
<keyword evidence="5" id="KW-0597">Phosphoprotein</keyword>
<dbReference type="Gene3D" id="2.40.50.90">
    <property type="match status" value="5"/>
</dbReference>
<dbReference type="Gene3D" id="2.30.30.140">
    <property type="match status" value="1"/>
</dbReference>
<dbReference type="PANTHER" id="PTHR12302">
    <property type="entry name" value="EBNA2 BINDING PROTEIN P100"/>
    <property type="match status" value="1"/>
</dbReference>
<dbReference type="EMBL" id="CP099421">
    <property type="protein sequence ID" value="USW52609.1"/>
    <property type="molecule type" value="Genomic_DNA"/>
</dbReference>
<name>A0A9Q9ANM3_9PEZI</name>
<dbReference type="PROSITE" id="PS50830">
    <property type="entry name" value="TNASE_3"/>
    <property type="match status" value="4"/>
</dbReference>
<dbReference type="PIRSF" id="PIRSF017179">
    <property type="entry name" value="RISC-Tudor-SN"/>
    <property type="match status" value="1"/>
</dbReference>
<proteinExistence type="predicted"/>
<dbReference type="SMART" id="SM00333">
    <property type="entry name" value="TUDOR"/>
    <property type="match status" value="1"/>
</dbReference>
<dbReference type="FunFam" id="2.40.50.90:FF:000030">
    <property type="entry name" value="Transcription factor (Snd1/p100), putative"/>
    <property type="match status" value="1"/>
</dbReference>